<dbReference type="InterPro" id="IPR051807">
    <property type="entry name" value="Sec-metab_biosynth-assoc"/>
</dbReference>
<dbReference type="InterPro" id="IPR005545">
    <property type="entry name" value="YCII"/>
</dbReference>
<evidence type="ECO:0000313" key="3">
    <source>
        <dbReference type="EMBL" id="SHH06607.1"/>
    </source>
</evidence>
<proteinExistence type="inferred from homology"/>
<dbReference type="OrthoDB" id="9797014at2"/>
<sequence>MLYAIIGRDVPDSLPARLAARPAHLERLRHLQDQGRVVIAGPFPVADAADTSAGVSGSLLVIEFASLAEARAWADTDPYVTAGVYAEVTVQPFIKVLPA</sequence>
<protein>
    <recommendedName>
        <fullName evidence="2">YCII-related domain-containing protein</fullName>
    </recommendedName>
</protein>
<keyword evidence="4" id="KW-1185">Reference proteome</keyword>
<accession>A0A1M5PX53</accession>
<evidence type="ECO:0000259" key="2">
    <source>
        <dbReference type="Pfam" id="PF03795"/>
    </source>
</evidence>
<dbReference type="PANTHER" id="PTHR33606">
    <property type="entry name" value="PROTEIN YCII"/>
    <property type="match status" value="1"/>
</dbReference>
<feature type="domain" description="YCII-related" evidence="2">
    <location>
        <begin position="1"/>
        <end position="93"/>
    </location>
</feature>
<dbReference type="Proteomes" id="UP000199758">
    <property type="component" value="Unassembled WGS sequence"/>
</dbReference>
<organism evidence="3 4">
    <name type="scientific">Hydrocarboniphaga daqingensis</name>
    <dbReference type="NCBI Taxonomy" id="490188"/>
    <lineage>
        <taxon>Bacteria</taxon>
        <taxon>Pseudomonadati</taxon>
        <taxon>Pseudomonadota</taxon>
        <taxon>Gammaproteobacteria</taxon>
        <taxon>Nevskiales</taxon>
        <taxon>Nevskiaceae</taxon>
        <taxon>Hydrocarboniphaga</taxon>
    </lineage>
</organism>
<dbReference type="NCBIfam" id="NF008473">
    <property type="entry name" value="PRK11370.1"/>
    <property type="match status" value="1"/>
</dbReference>
<dbReference type="AlphaFoldDB" id="A0A1M5PX53"/>
<gene>
    <name evidence="3" type="ORF">SAMN04488068_2380</name>
</gene>
<dbReference type="EMBL" id="FQWZ01000005">
    <property type="protein sequence ID" value="SHH06607.1"/>
    <property type="molecule type" value="Genomic_DNA"/>
</dbReference>
<dbReference type="STRING" id="490188.SAMN04488068_2380"/>
<dbReference type="Gene3D" id="3.30.70.1060">
    <property type="entry name" value="Dimeric alpha+beta barrel"/>
    <property type="match status" value="1"/>
</dbReference>
<dbReference type="RefSeq" id="WP_072897849.1">
    <property type="nucleotide sequence ID" value="NZ_FQWZ01000005.1"/>
</dbReference>
<evidence type="ECO:0000256" key="1">
    <source>
        <dbReference type="ARBA" id="ARBA00007689"/>
    </source>
</evidence>
<dbReference type="SUPFAM" id="SSF54909">
    <property type="entry name" value="Dimeric alpha+beta barrel"/>
    <property type="match status" value="1"/>
</dbReference>
<dbReference type="PANTHER" id="PTHR33606:SF3">
    <property type="entry name" value="PROTEIN YCII"/>
    <property type="match status" value="1"/>
</dbReference>
<comment type="similarity">
    <text evidence="1">Belongs to the YciI family.</text>
</comment>
<dbReference type="InterPro" id="IPR011008">
    <property type="entry name" value="Dimeric_a/b-barrel"/>
</dbReference>
<name>A0A1M5PX53_9GAMM</name>
<dbReference type="Pfam" id="PF03795">
    <property type="entry name" value="YCII"/>
    <property type="match status" value="1"/>
</dbReference>
<evidence type="ECO:0000313" key="4">
    <source>
        <dbReference type="Proteomes" id="UP000199758"/>
    </source>
</evidence>
<reference evidence="3 4" key="1">
    <citation type="submission" date="2016-11" db="EMBL/GenBank/DDBJ databases">
        <authorList>
            <person name="Jaros S."/>
            <person name="Januszkiewicz K."/>
            <person name="Wedrychowicz H."/>
        </authorList>
    </citation>
    <scope>NUCLEOTIDE SEQUENCE [LARGE SCALE GENOMIC DNA]</scope>
    <source>
        <strain evidence="3 4">CGMCC 1.7049</strain>
    </source>
</reference>